<evidence type="ECO:0000256" key="9">
    <source>
        <dbReference type="PIRSR" id="PIRSR001589-2"/>
    </source>
</evidence>
<dbReference type="PANTHER" id="PTHR43284:SF1">
    <property type="entry name" value="ASPARAGINE SYNTHETASE"/>
    <property type="match status" value="1"/>
</dbReference>
<keyword evidence="4 9" id="KW-0547">Nucleotide-binding</keyword>
<comment type="pathway">
    <text evidence="1">Amino-acid biosynthesis; L-asparagine biosynthesis; L-asparagine from L-aspartate (L-Gln route): step 1/1.</text>
</comment>
<dbReference type="InterPro" id="IPR017932">
    <property type="entry name" value="GATase_2_dom"/>
</dbReference>
<sequence>MCGIAGIYNYRSPKQPSMELNITKMLSVIRHRGPDETGMYVGQNVGLGSARLSIVDVEGGQQPLSDESGNYWIVYNGEVFNYKELRKGLEEKGISFKTHSDTEVVVQMYATYGSDCLNKFNGQFAFCIWNKKEKEFFLARDRVGIRPLYYWHKDEAFAFCSEIKGLFTLDNIERSISAESLAQIFTFWTTTSPSTPFEKIYELPPGHQMTVKGSDIQIKKYWSLDFPKRGAFYSGSLNDAAEELGYLLKDAVKIRLKADVPVAAYLSGGLDSTFTTSLIKEINPGILNTFSIGFKDKVFDETIYQREASKYLNTNHTAFECTSEEIAEQFENTVWHTEFPILRTAPTPMMMLSKKVRERNIKVVITGEGADEFLGGYNIFKEAKIRRFWAKEPNSTIRPKLLSRLYPYLPMMKDANTIASKMFFGYKLTETDNPFYSHLLRWNNTSRIKSFFSDHVNQKLERYVPIDGIDKELPENFEEWSNLSKSQYIEATIFMSGYLLSSQGDRMAMANSVEGRYPFLDYRVIEFCNKLPDQFKLNCLNEKFLLKKISSGKIPSSITKRSKQPYRAPIASSFFNSNPPSYICDILSSKCLDAYGLFQSLKVNTLINKIRLQKNISEVDQMAIAGILSTQLVYRMFIENPILPKIETNQKIKIIKE</sequence>
<dbReference type="PIRSF" id="PIRSF001589">
    <property type="entry name" value="Asn_synthetase_glu-h"/>
    <property type="match status" value="1"/>
</dbReference>
<dbReference type="SUPFAM" id="SSF56235">
    <property type="entry name" value="N-terminal nucleophile aminohydrolases (Ntn hydrolases)"/>
    <property type="match status" value="1"/>
</dbReference>
<protein>
    <recommendedName>
        <fullName evidence="3">asparagine synthase (glutamine-hydrolyzing)</fullName>
        <ecNumber evidence="3">6.3.5.4</ecNumber>
    </recommendedName>
</protein>
<dbReference type="InterPro" id="IPR051786">
    <property type="entry name" value="ASN_synthetase/amidase"/>
</dbReference>
<dbReference type="NCBIfam" id="TIGR01536">
    <property type="entry name" value="asn_synth_AEB"/>
    <property type="match status" value="1"/>
</dbReference>
<dbReference type="GO" id="GO:0005829">
    <property type="term" value="C:cytosol"/>
    <property type="evidence" value="ECO:0007669"/>
    <property type="project" value="TreeGrafter"/>
</dbReference>
<feature type="domain" description="Glutamine amidotransferase type-2" evidence="11">
    <location>
        <begin position="2"/>
        <end position="214"/>
    </location>
</feature>
<dbReference type="InterPro" id="IPR014729">
    <property type="entry name" value="Rossmann-like_a/b/a_fold"/>
</dbReference>
<keyword evidence="13" id="KW-1185">Reference proteome</keyword>
<dbReference type="PANTHER" id="PTHR43284">
    <property type="entry name" value="ASPARAGINE SYNTHETASE (GLUTAMINE-HYDROLYZING)"/>
    <property type="match status" value="1"/>
</dbReference>
<dbReference type="CDD" id="cd01991">
    <property type="entry name" value="Asn_synthase_B_C"/>
    <property type="match status" value="1"/>
</dbReference>
<dbReference type="EC" id="6.3.5.4" evidence="3"/>
<dbReference type="PROSITE" id="PS51278">
    <property type="entry name" value="GATASE_TYPE_2"/>
    <property type="match status" value="1"/>
</dbReference>
<dbReference type="CDD" id="cd00712">
    <property type="entry name" value="AsnB"/>
    <property type="match status" value="1"/>
</dbReference>
<organism evidence="12 13">
    <name type="scientific">Hanamia caeni</name>
    <dbReference type="NCBI Taxonomy" id="2294116"/>
    <lineage>
        <taxon>Bacteria</taxon>
        <taxon>Pseudomonadati</taxon>
        <taxon>Bacteroidota</taxon>
        <taxon>Chitinophagia</taxon>
        <taxon>Chitinophagales</taxon>
        <taxon>Chitinophagaceae</taxon>
        <taxon>Hanamia</taxon>
    </lineage>
</organism>
<evidence type="ECO:0000256" key="3">
    <source>
        <dbReference type="ARBA" id="ARBA00012737"/>
    </source>
</evidence>
<evidence type="ECO:0000256" key="7">
    <source>
        <dbReference type="ARBA" id="ARBA00048741"/>
    </source>
</evidence>
<feature type="binding site" evidence="9">
    <location>
        <position position="101"/>
    </location>
    <ligand>
        <name>L-glutamine</name>
        <dbReference type="ChEBI" id="CHEBI:58359"/>
    </ligand>
</feature>
<keyword evidence="6 8" id="KW-0315">Glutamine amidotransferase</keyword>
<keyword evidence="8" id="KW-0028">Amino-acid biosynthesis</keyword>
<feature type="binding site" evidence="9">
    <location>
        <position position="292"/>
    </location>
    <ligand>
        <name>ATP</name>
        <dbReference type="ChEBI" id="CHEBI:30616"/>
    </ligand>
</feature>
<dbReference type="InterPro" id="IPR033738">
    <property type="entry name" value="AsnB_N"/>
</dbReference>
<evidence type="ECO:0000256" key="5">
    <source>
        <dbReference type="ARBA" id="ARBA00022840"/>
    </source>
</evidence>
<evidence type="ECO:0000313" key="13">
    <source>
        <dbReference type="Proteomes" id="UP000267223"/>
    </source>
</evidence>
<dbReference type="RefSeq" id="WP_123120344.1">
    <property type="nucleotide sequence ID" value="NZ_RJJR01000005.1"/>
</dbReference>
<dbReference type="Pfam" id="PF00733">
    <property type="entry name" value="Asn_synthase"/>
    <property type="match status" value="1"/>
</dbReference>
<dbReference type="SUPFAM" id="SSF52402">
    <property type="entry name" value="Adenine nucleotide alpha hydrolases-like"/>
    <property type="match status" value="1"/>
</dbReference>
<dbReference type="AlphaFoldDB" id="A0A3M9NI86"/>
<comment type="caution">
    <text evidence="12">The sequence shown here is derived from an EMBL/GenBank/DDBJ whole genome shotgun (WGS) entry which is preliminary data.</text>
</comment>
<dbReference type="GO" id="GO:0006529">
    <property type="term" value="P:asparagine biosynthetic process"/>
    <property type="evidence" value="ECO:0007669"/>
    <property type="project" value="UniProtKB-KW"/>
</dbReference>
<dbReference type="InterPro" id="IPR029055">
    <property type="entry name" value="Ntn_hydrolases_N"/>
</dbReference>
<dbReference type="GO" id="GO:0005524">
    <property type="term" value="F:ATP binding"/>
    <property type="evidence" value="ECO:0007669"/>
    <property type="project" value="UniProtKB-KW"/>
</dbReference>
<dbReference type="OrthoDB" id="9763290at2"/>
<evidence type="ECO:0000256" key="8">
    <source>
        <dbReference type="PIRSR" id="PIRSR001589-1"/>
    </source>
</evidence>
<dbReference type="Gene3D" id="3.60.20.10">
    <property type="entry name" value="Glutamine Phosphoribosylpyrophosphate, subunit 1, domain 1"/>
    <property type="match status" value="1"/>
</dbReference>
<name>A0A3M9NI86_9BACT</name>
<accession>A0A3M9NI86</accession>
<evidence type="ECO:0000259" key="11">
    <source>
        <dbReference type="PROSITE" id="PS51278"/>
    </source>
</evidence>
<feature type="site" description="Important for beta-aspartyl-AMP intermediate formation" evidence="10">
    <location>
        <position position="368"/>
    </location>
</feature>
<gene>
    <name evidence="12" type="primary">asnB</name>
    <name evidence="12" type="ORF">EFY79_08900</name>
</gene>
<keyword evidence="12" id="KW-0436">Ligase</keyword>
<keyword evidence="5 9" id="KW-0067">ATP-binding</keyword>
<proteinExistence type="inferred from homology"/>
<comment type="catalytic activity">
    <reaction evidence="7">
        <text>L-aspartate + L-glutamine + ATP + H2O = L-asparagine + L-glutamate + AMP + diphosphate + H(+)</text>
        <dbReference type="Rhea" id="RHEA:12228"/>
        <dbReference type="ChEBI" id="CHEBI:15377"/>
        <dbReference type="ChEBI" id="CHEBI:15378"/>
        <dbReference type="ChEBI" id="CHEBI:29985"/>
        <dbReference type="ChEBI" id="CHEBI:29991"/>
        <dbReference type="ChEBI" id="CHEBI:30616"/>
        <dbReference type="ChEBI" id="CHEBI:33019"/>
        <dbReference type="ChEBI" id="CHEBI:58048"/>
        <dbReference type="ChEBI" id="CHEBI:58359"/>
        <dbReference type="ChEBI" id="CHEBI:456215"/>
        <dbReference type="EC" id="6.3.5.4"/>
    </reaction>
</comment>
<dbReference type="Gene3D" id="3.40.50.620">
    <property type="entry name" value="HUPs"/>
    <property type="match status" value="1"/>
</dbReference>
<keyword evidence="8" id="KW-0061">Asparagine biosynthesis</keyword>
<reference evidence="12 13" key="1">
    <citation type="submission" date="2018-11" db="EMBL/GenBank/DDBJ databases">
        <title>Draft genome sequence of Ferruginibacter sp. BO-59.</title>
        <authorList>
            <person name="Im W.T."/>
        </authorList>
    </citation>
    <scope>NUCLEOTIDE SEQUENCE [LARGE SCALE GENOMIC DNA]</scope>
    <source>
        <strain evidence="12 13">BO-59</strain>
    </source>
</reference>
<dbReference type="InterPro" id="IPR001962">
    <property type="entry name" value="Asn_synthase"/>
</dbReference>
<dbReference type="EMBL" id="RJJR01000005">
    <property type="protein sequence ID" value="RNI37502.1"/>
    <property type="molecule type" value="Genomic_DNA"/>
</dbReference>
<dbReference type="InterPro" id="IPR006426">
    <property type="entry name" value="Asn_synth_AEB"/>
</dbReference>
<evidence type="ECO:0000256" key="10">
    <source>
        <dbReference type="PIRSR" id="PIRSR001589-3"/>
    </source>
</evidence>
<comment type="similarity">
    <text evidence="2">Belongs to the asparagine synthetase family.</text>
</comment>
<dbReference type="GO" id="GO:0004066">
    <property type="term" value="F:asparagine synthase (glutamine-hydrolyzing) activity"/>
    <property type="evidence" value="ECO:0007669"/>
    <property type="project" value="UniProtKB-EC"/>
</dbReference>
<evidence type="ECO:0000256" key="6">
    <source>
        <dbReference type="ARBA" id="ARBA00022962"/>
    </source>
</evidence>
<dbReference type="Proteomes" id="UP000267223">
    <property type="component" value="Unassembled WGS sequence"/>
</dbReference>
<dbReference type="Pfam" id="PF13537">
    <property type="entry name" value="GATase_7"/>
    <property type="match status" value="1"/>
</dbReference>
<evidence type="ECO:0000256" key="4">
    <source>
        <dbReference type="ARBA" id="ARBA00022741"/>
    </source>
</evidence>
<feature type="active site" description="For GATase activity" evidence="8">
    <location>
        <position position="2"/>
    </location>
</feature>
<evidence type="ECO:0000256" key="2">
    <source>
        <dbReference type="ARBA" id="ARBA00005752"/>
    </source>
</evidence>
<evidence type="ECO:0000313" key="12">
    <source>
        <dbReference type="EMBL" id="RNI37502.1"/>
    </source>
</evidence>
<evidence type="ECO:0000256" key="1">
    <source>
        <dbReference type="ARBA" id="ARBA00005187"/>
    </source>
</evidence>